<evidence type="ECO:0000256" key="1">
    <source>
        <dbReference type="SAM" id="MobiDB-lite"/>
    </source>
</evidence>
<accession>A0A6C0ILV5</accession>
<reference evidence="2" key="1">
    <citation type="journal article" date="2020" name="Nature">
        <title>Giant virus diversity and host interactions through global metagenomics.</title>
        <authorList>
            <person name="Schulz F."/>
            <person name="Roux S."/>
            <person name="Paez-Espino D."/>
            <person name="Jungbluth S."/>
            <person name="Walsh D.A."/>
            <person name="Denef V.J."/>
            <person name="McMahon K.D."/>
            <person name="Konstantinidis K.T."/>
            <person name="Eloe-Fadrosh E.A."/>
            <person name="Kyrpides N.C."/>
            <person name="Woyke T."/>
        </authorList>
    </citation>
    <scope>NUCLEOTIDE SEQUENCE</scope>
    <source>
        <strain evidence="2">GVMAG-M-3300024258-28</strain>
    </source>
</reference>
<sequence>MGIPKSFIFLILLLLFIVVILFCAPKEGFVTFGYTNNSLVDVIIPQYSTSKPAIKLHDSLFFDKYNANLIEVDSTTYNGNVDLNGNTISKMTVFPRIGNNSTTYTVSTSQNVIPTGSNVTEKSMTSKAYESKSANTDKYTVFYIPYLYQTYIHLLNTTDKKQIASFMFGSGNTANNYEFKTGSTYDDTQLSELTSYVNDTDANNNTEVLNTDYSNTRKIFQLSKYVSYDMSNGNLIIFQGDGNDKKMNIYKRDRAVEQVAVSGTVSNQYDENNSLANMSYTTITAVDACGQLLVVYVPSGTTSMITLIGLKDINTSQYDLKNVKRFTKKGVDYGDLTTNPSSTAPGALPSGSQNTVTITSGTMTDSDTGTSCSGDMDDYLLKTKIVPPICPACPSCPKCEGSSGVCGSCGGNGGSGTLSNKGNTLVNNTSGDPISNTVGVVGNVGEKAIETTGKLAEKGIDTTVDVAKAAGSGAADLVKPGVDIVSDAAKETGSAIKSGAEYTGGVIGNVASKTGDFVGDVLSTTPTQVAASQQQDITTTPSNATANTQVTPSSSTKYDVYSRYGQLSQPEDKMNYMPITADFSAFSK</sequence>
<protein>
    <submittedName>
        <fullName evidence="2">Uncharacterized protein</fullName>
    </submittedName>
</protein>
<organism evidence="2">
    <name type="scientific">viral metagenome</name>
    <dbReference type="NCBI Taxonomy" id="1070528"/>
    <lineage>
        <taxon>unclassified sequences</taxon>
        <taxon>metagenomes</taxon>
        <taxon>organismal metagenomes</taxon>
    </lineage>
</organism>
<dbReference type="EMBL" id="MN740217">
    <property type="protein sequence ID" value="QHT94201.1"/>
    <property type="molecule type" value="Genomic_DNA"/>
</dbReference>
<dbReference type="AlphaFoldDB" id="A0A6C0ILV5"/>
<evidence type="ECO:0000313" key="2">
    <source>
        <dbReference type="EMBL" id="QHT94201.1"/>
    </source>
</evidence>
<feature type="region of interest" description="Disordered" evidence="1">
    <location>
        <begin position="532"/>
        <end position="555"/>
    </location>
</feature>
<proteinExistence type="predicted"/>
<name>A0A6C0ILV5_9ZZZZ</name>